<dbReference type="AlphaFoldDB" id="T1IYD3"/>
<dbReference type="EnsemblMetazoa" id="SMAR006241-RA">
    <property type="protein sequence ID" value="SMAR006241-PA"/>
    <property type="gene ID" value="SMAR006241"/>
</dbReference>
<reference evidence="3" key="1">
    <citation type="submission" date="2011-05" db="EMBL/GenBank/DDBJ databases">
        <authorList>
            <person name="Richards S.R."/>
            <person name="Qu J."/>
            <person name="Jiang H."/>
            <person name="Jhangiani S.N."/>
            <person name="Agravi P."/>
            <person name="Goodspeed R."/>
            <person name="Gross S."/>
            <person name="Mandapat C."/>
            <person name="Jackson L."/>
            <person name="Mathew T."/>
            <person name="Pu L."/>
            <person name="Thornton R."/>
            <person name="Saada N."/>
            <person name="Wilczek-Boney K.B."/>
            <person name="Lee S."/>
            <person name="Kovar C."/>
            <person name="Wu Y."/>
            <person name="Scherer S.E."/>
            <person name="Worley K.C."/>
            <person name="Muzny D.M."/>
            <person name="Gibbs R."/>
        </authorList>
    </citation>
    <scope>NUCLEOTIDE SEQUENCE</scope>
    <source>
        <strain evidence="3">Brora</strain>
    </source>
</reference>
<accession>T1IYD3</accession>
<reference evidence="2" key="2">
    <citation type="submission" date="2015-02" db="UniProtKB">
        <authorList>
            <consortium name="EnsemblMetazoa"/>
        </authorList>
    </citation>
    <scope>IDENTIFICATION</scope>
</reference>
<dbReference type="EMBL" id="AFFK01020258">
    <property type="status" value="NOT_ANNOTATED_CDS"/>
    <property type="molecule type" value="Genomic_DNA"/>
</dbReference>
<sequence length="121" mass="14150">MVNTKMAAIYYLLSVIVLSLMKVSAADDNVEIVLNVMRAIYRNSDSEKKDITEQAKYITEEVNSKDFDSARYTLWNIIEYARKINTDTLNLKRYLKAVRKLTEKDMIAIKEEIKYLCEIKI</sequence>
<feature type="chain" id="PRO_5004590152" evidence="1">
    <location>
        <begin position="27"/>
        <end position="121"/>
    </location>
</feature>
<protein>
    <submittedName>
        <fullName evidence="2">Uncharacterized protein</fullName>
    </submittedName>
</protein>
<keyword evidence="3" id="KW-1185">Reference proteome</keyword>
<keyword evidence="1" id="KW-0732">Signal</keyword>
<organism evidence="2 3">
    <name type="scientific">Strigamia maritima</name>
    <name type="common">European centipede</name>
    <name type="synonym">Geophilus maritimus</name>
    <dbReference type="NCBI Taxonomy" id="126957"/>
    <lineage>
        <taxon>Eukaryota</taxon>
        <taxon>Metazoa</taxon>
        <taxon>Ecdysozoa</taxon>
        <taxon>Arthropoda</taxon>
        <taxon>Myriapoda</taxon>
        <taxon>Chilopoda</taxon>
        <taxon>Pleurostigmophora</taxon>
        <taxon>Geophilomorpha</taxon>
        <taxon>Linotaeniidae</taxon>
        <taxon>Strigamia</taxon>
    </lineage>
</organism>
<evidence type="ECO:0000256" key="1">
    <source>
        <dbReference type="SAM" id="SignalP"/>
    </source>
</evidence>
<name>T1IYD3_STRMM</name>
<evidence type="ECO:0000313" key="3">
    <source>
        <dbReference type="Proteomes" id="UP000014500"/>
    </source>
</evidence>
<proteinExistence type="predicted"/>
<evidence type="ECO:0000313" key="2">
    <source>
        <dbReference type="EnsemblMetazoa" id="SMAR006241-PA"/>
    </source>
</evidence>
<feature type="signal peptide" evidence="1">
    <location>
        <begin position="1"/>
        <end position="26"/>
    </location>
</feature>
<dbReference type="Proteomes" id="UP000014500">
    <property type="component" value="Unassembled WGS sequence"/>
</dbReference>
<dbReference type="HOGENOM" id="CLU_2040978_0_0_1"/>